<dbReference type="PANTHER" id="PTHR42920">
    <property type="entry name" value="OS03G0707200 PROTEIN-RELATED"/>
    <property type="match status" value="1"/>
</dbReference>
<comment type="similarity">
    <text evidence="2">Belongs to the EamA transporter family.</text>
</comment>
<protein>
    <submittedName>
        <fullName evidence="9">Permease of the drug/metabolite transporter superfamily protein</fullName>
    </submittedName>
</protein>
<dbReference type="eggNOG" id="COG0697">
    <property type="taxonomic scope" value="Bacteria"/>
</dbReference>
<feature type="domain" description="EamA" evidence="8">
    <location>
        <begin position="43"/>
        <end position="174"/>
    </location>
</feature>
<evidence type="ECO:0000256" key="4">
    <source>
        <dbReference type="ARBA" id="ARBA00022692"/>
    </source>
</evidence>
<organism evidence="9 10">
    <name type="scientific">Bifidobacterium tsurumiense</name>
    <dbReference type="NCBI Taxonomy" id="356829"/>
    <lineage>
        <taxon>Bacteria</taxon>
        <taxon>Bacillati</taxon>
        <taxon>Actinomycetota</taxon>
        <taxon>Actinomycetes</taxon>
        <taxon>Bifidobacteriales</taxon>
        <taxon>Bifidobacteriaceae</taxon>
        <taxon>Bifidobacterium</taxon>
    </lineage>
</organism>
<dbReference type="EMBL" id="JGZU01000006">
    <property type="protein sequence ID" value="KFJ06926.1"/>
    <property type="molecule type" value="Genomic_DNA"/>
</dbReference>
<feature type="transmembrane region" description="Helical" evidence="7">
    <location>
        <begin position="158"/>
        <end position="177"/>
    </location>
</feature>
<evidence type="ECO:0000256" key="3">
    <source>
        <dbReference type="ARBA" id="ARBA00022475"/>
    </source>
</evidence>
<feature type="transmembrane region" description="Helical" evidence="7">
    <location>
        <begin position="133"/>
        <end position="151"/>
    </location>
</feature>
<proteinExistence type="inferred from homology"/>
<keyword evidence="5 7" id="KW-1133">Transmembrane helix</keyword>
<comment type="subcellular location">
    <subcellularLocation>
        <location evidence="1">Cell membrane</location>
        <topology evidence="1">Multi-pass membrane protein</topology>
    </subcellularLocation>
</comment>
<keyword evidence="3" id="KW-1003">Cell membrane</keyword>
<dbReference type="InterPro" id="IPR051258">
    <property type="entry name" value="Diverse_Substrate_Transporter"/>
</dbReference>
<gene>
    <name evidence="9" type="ORF">BITS_1489</name>
</gene>
<dbReference type="Proteomes" id="UP000029080">
    <property type="component" value="Unassembled WGS sequence"/>
</dbReference>
<evidence type="ECO:0000256" key="2">
    <source>
        <dbReference type="ARBA" id="ARBA00007362"/>
    </source>
</evidence>
<feature type="transmembrane region" description="Helical" evidence="7">
    <location>
        <begin position="98"/>
        <end position="121"/>
    </location>
</feature>
<accession>A0A087EGM5</accession>
<comment type="caution">
    <text evidence="9">The sequence shown here is derived from an EMBL/GenBank/DDBJ whole genome shotgun (WGS) entry which is preliminary data.</text>
</comment>
<evidence type="ECO:0000313" key="10">
    <source>
        <dbReference type="Proteomes" id="UP000029080"/>
    </source>
</evidence>
<dbReference type="STRING" id="356829.BITS_1489"/>
<evidence type="ECO:0000259" key="8">
    <source>
        <dbReference type="Pfam" id="PF00892"/>
    </source>
</evidence>
<keyword evidence="10" id="KW-1185">Reference proteome</keyword>
<dbReference type="PANTHER" id="PTHR42920:SF5">
    <property type="entry name" value="EAMA DOMAIN-CONTAINING PROTEIN"/>
    <property type="match status" value="1"/>
</dbReference>
<evidence type="ECO:0000256" key="1">
    <source>
        <dbReference type="ARBA" id="ARBA00004651"/>
    </source>
</evidence>
<name>A0A087EGM5_9BIFI</name>
<dbReference type="InterPro" id="IPR000620">
    <property type="entry name" value="EamA_dom"/>
</dbReference>
<evidence type="ECO:0000256" key="6">
    <source>
        <dbReference type="ARBA" id="ARBA00023136"/>
    </source>
</evidence>
<keyword evidence="4 7" id="KW-0812">Transmembrane</keyword>
<feature type="transmembrane region" description="Helical" evidence="7">
    <location>
        <begin position="219"/>
        <end position="238"/>
    </location>
</feature>
<dbReference type="GO" id="GO:0005886">
    <property type="term" value="C:plasma membrane"/>
    <property type="evidence" value="ECO:0007669"/>
    <property type="project" value="UniProtKB-SubCell"/>
</dbReference>
<sequence>MDVANVTSTGTSLGSAISIEPQHKAANDNNVGTTNPSRIPTWTGRLMLLITAAGWGCGYSYAHRVLEVVPLQWMMAIRLIFGTVVIGIIAWKRILRTPLSIIFIPGLILAVTYWAAFMVQMTGLHMTAPGRNAFLTATYCVLVPFLMWAFAHRRPTRINLIAAGLCLIGVAFVSMSGSTSGSLFTFGDLVSFGGGALFGVNIALTGILAKKFDALTLTFYEFAISDVMFIIGGLLFSPTPQASWFSRAILCLSIGYLVVVSTLIARYFKIWLLP</sequence>
<dbReference type="SUPFAM" id="SSF103481">
    <property type="entry name" value="Multidrug resistance efflux transporter EmrE"/>
    <property type="match status" value="1"/>
</dbReference>
<feature type="transmembrane region" description="Helical" evidence="7">
    <location>
        <begin position="189"/>
        <end position="207"/>
    </location>
</feature>
<feature type="transmembrane region" description="Helical" evidence="7">
    <location>
        <begin position="73"/>
        <end position="91"/>
    </location>
</feature>
<evidence type="ECO:0000256" key="7">
    <source>
        <dbReference type="SAM" id="Phobius"/>
    </source>
</evidence>
<dbReference type="InterPro" id="IPR037185">
    <property type="entry name" value="EmrE-like"/>
</dbReference>
<dbReference type="Pfam" id="PF00892">
    <property type="entry name" value="EamA"/>
    <property type="match status" value="1"/>
</dbReference>
<dbReference type="OrthoDB" id="9804865at2"/>
<evidence type="ECO:0000313" key="9">
    <source>
        <dbReference type="EMBL" id="KFJ06926.1"/>
    </source>
</evidence>
<reference evidence="9 10" key="1">
    <citation type="submission" date="2014-03" db="EMBL/GenBank/DDBJ databases">
        <title>Genomics of Bifidobacteria.</title>
        <authorList>
            <person name="Ventura M."/>
            <person name="Milani C."/>
            <person name="Lugli G.A."/>
        </authorList>
    </citation>
    <scope>NUCLEOTIDE SEQUENCE [LARGE SCALE GENOMIC DNA]</scope>
    <source>
        <strain evidence="9 10">JCM 13495</strain>
    </source>
</reference>
<feature type="transmembrane region" description="Helical" evidence="7">
    <location>
        <begin position="244"/>
        <end position="268"/>
    </location>
</feature>
<dbReference type="AlphaFoldDB" id="A0A087EGM5"/>
<evidence type="ECO:0000256" key="5">
    <source>
        <dbReference type="ARBA" id="ARBA00022989"/>
    </source>
</evidence>
<keyword evidence="6 7" id="KW-0472">Membrane</keyword>
<dbReference type="RefSeq" id="WP_052366675.1">
    <property type="nucleotide sequence ID" value="NZ_JGZU01000006.1"/>
</dbReference>